<dbReference type="Proteomes" id="UP000492821">
    <property type="component" value="Unassembled WGS sequence"/>
</dbReference>
<reference evidence="2" key="1">
    <citation type="journal article" date="2013" name="Genetics">
        <title>The draft genome and transcriptome of Panagrellus redivivus are shaped by the harsh demands of a free-living lifestyle.</title>
        <authorList>
            <person name="Srinivasan J."/>
            <person name="Dillman A.R."/>
            <person name="Macchietto M.G."/>
            <person name="Heikkinen L."/>
            <person name="Lakso M."/>
            <person name="Fracchia K.M."/>
            <person name="Antoshechkin I."/>
            <person name="Mortazavi A."/>
            <person name="Wong G."/>
            <person name="Sternberg P.W."/>
        </authorList>
    </citation>
    <scope>NUCLEOTIDE SEQUENCE [LARGE SCALE GENOMIC DNA]</scope>
    <source>
        <strain evidence="2">MT8872</strain>
    </source>
</reference>
<dbReference type="WBParaSite" id="Pan_g12437.t1">
    <property type="protein sequence ID" value="Pan_g12437.t1"/>
    <property type="gene ID" value="Pan_g12437"/>
</dbReference>
<accession>A0A7E4USY4</accession>
<sequence length="824" mass="93001">MLVHPSAGLIATRDKLTVVRGSDLNEISENMYKTAPDVKVVYFFTMSRNYEEYNETITALKSHGFKNVTLVNSASWFYTEQLNRSSVKCNVGECVAFFPLCSATDMPAGFTIYKKTADGYDIVGTGETAKVTHFSKCTELKNIVAFMITHDFSEFEKAIVKDSYPCQTVNFIGNKGRKWLKCIWDEYDGNVQNFLPAVFTLNVRFKFGNNWHIEKIEHFNLPFKKEFELDIDDACKLDIVVNYDKETSTDDLKPYYFDSGKSRILKINLKVGFEFIPEIDVTVASEKDTVEGVVYSVDFTIDYINETKYFTGTLITAGGAGVVVERSNDISDVFKQLEAKKGSAKLRGVFVDYPGHDSLPLDTHRAVVAALPSPKTKVCVGRTHSEWAIHLRNSSIKLKVGEYVVIANWIVYDSIYKTNYYFMKTEDGFQVVDKYCGSQVGVPLETVIVIVKEKDQYWEEMSKVYFPNFNVIFSAKSELPENVLHDFAWQYFNGKDFYGFMVRPYRGVSFTTRSGDFKNAMNLSCDFNSGTIEKTIACMLDKCPDSDAFYSQGFYGLLEYVGYKEQCTVLRLPMWEIEFIHVKISVDENLIPTVTFTEADSPLFPMQTIKRKSVMKKPDVVEKKKVETVPEKFTPHRNPTLNVSDANTSDSPPKLTVPNALNAASSDVTVIFTHYNKVLISAGTDYTGDKEIPGFLRLKYTNGIPEFLVGSKARAGIKKSRHQTIYDVPGLLAANFNPDCENDAWTFHTSRADDGSLLIHLNAKDKTSPVVVFGHILQATLQHISDHLPTKLERVGIRLPSYTSIQKEDLSTISSKLGVDLVVL</sequence>
<reference evidence="3" key="2">
    <citation type="submission" date="2020-10" db="UniProtKB">
        <authorList>
            <consortium name="WormBaseParasite"/>
        </authorList>
    </citation>
    <scope>IDENTIFICATION</scope>
</reference>
<keyword evidence="2" id="KW-1185">Reference proteome</keyword>
<feature type="region of interest" description="Disordered" evidence="1">
    <location>
        <begin position="633"/>
        <end position="653"/>
    </location>
</feature>
<dbReference type="AlphaFoldDB" id="A0A7E4USY4"/>
<feature type="compositionally biased region" description="Polar residues" evidence="1">
    <location>
        <begin position="637"/>
        <end position="651"/>
    </location>
</feature>
<evidence type="ECO:0000313" key="3">
    <source>
        <dbReference type="WBParaSite" id="Pan_g12437.t1"/>
    </source>
</evidence>
<proteinExistence type="predicted"/>
<evidence type="ECO:0000313" key="2">
    <source>
        <dbReference type="Proteomes" id="UP000492821"/>
    </source>
</evidence>
<organism evidence="2 3">
    <name type="scientific">Panagrellus redivivus</name>
    <name type="common">Microworm</name>
    <dbReference type="NCBI Taxonomy" id="6233"/>
    <lineage>
        <taxon>Eukaryota</taxon>
        <taxon>Metazoa</taxon>
        <taxon>Ecdysozoa</taxon>
        <taxon>Nematoda</taxon>
        <taxon>Chromadorea</taxon>
        <taxon>Rhabditida</taxon>
        <taxon>Tylenchina</taxon>
        <taxon>Panagrolaimomorpha</taxon>
        <taxon>Panagrolaimoidea</taxon>
        <taxon>Panagrolaimidae</taxon>
        <taxon>Panagrellus</taxon>
    </lineage>
</organism>
<dbReference type="Gene3D" id="3.30.420.40">
    <property type="match status" value="1"/>
</dbReference>
<protein>
    <submittedName>
        <fullName evidence="3">Peptidase_C25 domain-containing protein</fullName>
    </submittedName>
</protein>
<evidence type="ECO:0000256" key="1">
    <source>
        <dbReference type="SAM" id="MobiDB-lite"/>
    </source>
</evidence>
<name>A0A7E4USY4_PANRE</name>